<sequence>MSKMFYVALGVKDDKLVLIESGSDLGAAEDALVNARQDHDELYLMKCSGEMFMFRINPVIRPERTPFLEIRERILG</sequence>
<proteinExistence type="predicted"/>
<name>A0A0F9MUF8_9ZZZZ</name>
<comment type="caution">
    <text evidence="1">The sequence shown here is derived from an EMBL/GenBank/DDBJ whole genome shotgun (WGS) entry which is preliminary data.</text>
</comment>
<evidence type="ECO:0000313" key="1">
    <source>
        <dbReference type="EMBL" id="KKM80260.1"/>
    </source>
</evidence>
<reference evidence="1" key="1">
    <citation type="journal article" date="2015" name="Nature">
        <title>Complex archaea that bridge the gap between prokaryotes and eukaryotes.</title>
        <authorList>
            <person name="Spang A."/>
            <person name="Saw J.H."/>
            <person name="Jorgensen S.L."/>
            <person name="Zaremba-Niedzwiedzka K."/>
            <person name="Martijn J."/>
            <person name="Lind A.E."/>
            <person name="van Eijk R."/>
            <person name="Schleper C."/>
            <person name="Guy L."/>
            <person name="Ettema T.J."/>
        </authorList>
    </citation>
    <scope>NUCLEOTIDE SEQUENCE</scope>
</reference>
<organism evidence="1">
    <name type="scientific">marine sediment metagenome</name>
    <dbReference type="NCBI Taxonomy" id="412755"/>
    <lineage>
        <taxon>unclassified sequences</taxon>
        <taxon>metagenomes</taxon>
        <taxon>ecological metagenomes</taxon>
    </lineage>
</organism>
<accession>A0A0F9MUF8</accession>
<dbReference type="EMBL" id="LAZR01008210">
    <property type="protein sequence ID" value="KKM80260.1"/>
    <property type="molecule type" value="Genomic_DNA"/>
</dbReference>
<gene>
    <name evidence="1" type="ORF">LCGC14_1341650</name>
</gene>
<dbReference type="AlphaFoldDB" id="A0A0F9MUF8"/>
<protein>
    <submittedName>
        <fullName evidence="1">Uncharacterized protein</fullName>
    </submittedName>
</protein>